<feature type="domain" description="GH16" evidence="3">
    <location>
        <begin position="32"/>
        <end position="286"/>
    </location>
</feature>
<dbReference type="OrthoDB" id="9776255at2"/>
<dbReference type="InterPro" id="IPR050546">
    <property type="entry name" value="Glycosyl_Hydrlase_16"/>
</dbReference>
<organism evidence="4 5">
    <name type="scientific">Roseivirga misakiensis</name>
    <dbReference type="NCBI Taxonomy" id="1563681"/>
    <lineage>
        <taxon>Bacteria</taxon>
        <taxon>Pseudomonadati</taxon>
        <taxon>Bacteroidota</taxon>
        <taxon>Cytophagia</taxon>
        <taxon>Cytophagales</taxon>
        <taxon>Roseivirgaceae</taxon>
        <taxon>Roseivirga</taxon>
    </lineage>
</organism>
<keyword evidence="5" id="KW-1185">Reference proteome</keyword>
<dbReference type="Gene3D" id="2.60.120.200">
    <property type="match status" value="1"/>
</dbReference>
<comment type="caution">
    <text evidence="4">The sequence shown here is derived from an EMBL/GenBank/DDBJ whole genome shotgun (WGS) entry which is preliminary data.</text>
</comment>
<reference evidence="4 5" key="1">
    <citation type="submission" date="2016-08" db="EMBL/GenBank/DDBJ databases">
        <title>Draft genome of Fabibacter sp. strain SK-8.</title>
        <authorList>
            <person name="Wong S.-K."/>
            <person name="Hamasaki K."/>
            <person name="Yoshizawa S."/>
        </authorList>
    </citation>
    <scope>NUCLEOTIDE SEQUENCE [LARGE SCALE GENOMIC DNA]</scope>
    <source>
        <strain evidence="4 5">SK-8</strain>
    </source>
</reference>
<comment type="similarity">
    <text evidence="1">Belongs to the glycosyl hydrolase 16 family.</text>
</comment>
<dbReference type="PROSITE" id="PS51762">
    <property type="entry name" value="GH16_2"/>
    <property type="match status" value="1"/>
</dbReference>
<dbReference type="PROSITE" id="PS51257">
    <property type="entry name" value="PROKAR_LIPOPROTEIN"/>
    <property type="match status" value="1"/>
</dbReference>
<dbReference type="Pfam" id="PF00722">
    <property type="entry name" value="Glyco_hydro_16"/>
    <property type="match status" value="1"/>
</dbReference>
<dbReference type="PANTHER" id="PTHR10963">
    <property type="entry name" value="GLYCOSYL HYDROLASE-RELATED"/>
    <property type="match status" value="1"/>
</dbReference>
<dbReference type="CDD" id="cd08023">
    <property type="entry name" value="GH16_laminarinase_like"/>
    <property type="match status" value="1"/>
</dbReference>
<keyword evidence="2" id="KW-0732">Signal</keyword>
<dbReference type="PANTHER" id="PTHR10963:SF55">
    <property type="entry name" value="GLYCOSIDE HYDROLASE FAMILY 16 PROTEIN"/>
    <property type="match status" value="1"/>
</dbReference>
<dbReference type="GO" id="GO:0004553">
    <property type="term" value="F:hydrolase activity, hydrolyzing O-glycosyl compounds"/>
    <property type="evidence" value="ECO:0007669"/>
    <property type="project" value="InterPro"/>
</dbReference>
<dbReference type="EMBL" id="MDGQ01000005">
    <property type="protein sequence ID" value="OEK04809.1"/>
    <property type="molecule type" value="Genomic_DNA"/>
</dbReference>
<name>A0A1E5T0B7_9BACT</name>
<gene>
    <name evidence="4" type="ORF">BFP71_15315</name>
</gene>
<accession>A0A1E5T0B7</accession>
<dbReference type="InterPro" id="IPR000757">
    <property type="entry name" value="Beta-glucanase-like"/>
</dbReference>
<evidence type="ECO:0000256" key="2">
    <source>
        <dbReference type="SAM" id="SignalP"/>
    </source>
</evidence>
<dbReference type="SUPFAM" id="SSF49899">
    <property type="entry name" value="Concanavalin A-like lectins/glucanases"/>
    <property type="match status" value="1"/>
</dbReference>
<dbReference type="AlphaFoldDB" id="A0A1E5T0B7"/>
<dbReference type="RefSeq" id="WP_069836314.1">
    <property type="nucleotide sequence ID" value="NZ_MDGQ01000005.1"/>
</dbReference>
<feature type="signal peptide" evidence="2">
    <location>
        <begin position="1"/>
        <end position="18"/>
    </location>
</feature>
<evidence type="ECO:0000256" key="1">
    <source>
        <dbReference type="ARBA" id="ARBA00006865"/>
    </source>
</evidence>
<keyword evidence="4" id="KW-0378">Hydrolase</keyword>
<dbReference type="STRING" id="1563681.BFP71_15315"/>
<evidence type="ECO:0000313" key="4">
    <source>
        <dbReference type="EMBL" id="OEK04809.1"/>
    </source>
</evidence>
<dbReference type="GO" id="GO:0005975">
    <property type="term" value="P:carbohydrate metabolic process"/>
    <property type="evidence" value="ECO:0007669"/>
    <property type="project" value="InterPro"/>
</dbReference>
<sequence length="286" mass="31946">MRYSKEIFFLLLLSFVVACGDSDDGGPVDNGPDDNGIEIPSTGFTSPNSYANRTLVWSDEFEASSLNLTDWTYEIGTGSNGWGNNELQYYTNSNTFIQDGHLVIEAKEQSLNGSNYTSSRIVTQNKQSFRYGRIDIRAALPEGQGIWPALWMLGSNFTSVGWPASGEIDIMEMVGGSGRENTVHGTVHWQHDGQHANYGGETTLSSGTFHDQFHVFSIEWDAGQIRWLVDDVQYHVIDTTPAQLDEFRNSFFFIFNVAVGGNWPGSPNSTTTFPQYLIVDYVRVFQ</sequence>
<proteinExistence type="inferred from homology"/>
<evidence type="ECO:0000259" key="3">
    <source>
        <dbReference type="PROSITE" id="PS51762"/>
    </source>
</evidence>
<dbReference type="InterPro" id="IPR013320">
    <property type="entry name" value="ConA-like_dom_sf"/>
</dbReference>
<feature type="chain" id="PRO_5009185794" evidence="2">
    <location>
        <begin position="19"/>
        <end position="286"/>
    </location>
</feature>
<dbReference type="Proteomes" id="UP000095552">
    <property type="component" value="Unassembled WGS sequence"/>
</dbReference>
<evidence type="ECO:0000313" key="5">
    <source>
        <dbReference type="Proteomes" id="UP000095552"/>
    </source>
</evidence>
<protein>
    <submittedName>
        <fullName evidence="4">Glycosyl hydrolase family 16</fullName>
    </submittedName>
</protein>